<evidence type="ECO:0000256" key="2">
    <source>
        <dbReference type="ARBA" id="ARBA00023125"/>
    </source>
</evidence>
<feature type="domain" description="HTH gntR-type" evidence="4">
    <location>
        <begin position="12"/>
        <end position="80"/>
    </location>
</feature>
<keyword evidence="1" id="KW-0805">Transcription regulation</keyword>
<dbReference type="InterPro" id="IPR028978">
    <property type="entry name" value="Chorismate_lyase_/UTRA_dom_sf"/>
</dbReference>
<evidence type="ECO:0000256" key="1">
    <source>
        <dbReference type="ARBA" id="ARBA00023015"/>
    </source>
</evidence>
<dbReference type="InterPro" id="IPR050679">
    <property type="entry name" value="Bact_HTH_transcr_reg"/>
</dbReference>
<dbReference type="CDD" id="cd07377">
    <property type="entry name" value="WHTH_GntR"/>
    <property type="match status" value="1"/>
</dbReference>
<dbReference type="Gene3D" id="3.40.1410.10">
    <property type="entry name" value="Chorismate lyase-like"/>
    <property type="match status" value="1"/>
</dbReference>
<dbReference type="FunFam" id="1.10.10.10:FF:000079">
    <property type="entry name" value="GntR family transcriptional regulator"/>
    <property type="match status" value="1"/>
</dbReference>
<dbReference type="InterPro" id="IPR000524">
    <property type="entry name" value="Tscrpt_reg_HTH_GntR"/>
</dbReference>
<keyword evidence="2" id="KW-0238">DNA-binding</keyword>
<keyword evidence="3" id="KW-0804">Transcription</keyword>
<dbReference type="InterPro" id="IPR036390">
    <property type="entry name" value="WH_DNA-bd_sf"/>
</dbReference>
<dbReference type="AlphaFoldDB" id="A0A0U4F971"/>
<organism evidence="5 6">
    <name type="scientific">Lentibacillus amyloliquefaciens</name>
    <dbReference type="NCBI Taxonomy" id="1472767"/>
    <lineage>
        <taxon>Bacteria</taxon>
        <taxon>Bacillati</taxon>
        <taxon>Bacillota</taxon>
        <taxon>Bacilli</taxon>
        <taxon>Bacillales</taxon>
        <taxon>Bacillaceae</taxon>
        <taxon>Lentibacillus</taxon>
    </lineage>
</organism>
<reference evidence="5 6" key="1">
    <citation type="submission" date="2016-01" db="EMBL/GenBank/DDBJ databases">
        <title>Complete genome sequence of strain Lentibacillus amyloliquefaciens LAM0015T isolated from saline sediment.</title>
        <authorList>
            <person name="Wang J.-L."/>
            <person name="He M.-X."/>
        </authorList>
    </citation>
    <scope>NUCLEOTIDE SEQUENCE [LARGE SCALE GENOMIC DNA]</scope>
    <source>
        <strain evidence="5 6">LAM0015</strain>
    </source>
</reference>
<dbReference type="Proteomes" id="UP000050331">
    <property type="component" value="Chromosome"/>
</dbReference>
<name>A0A0U4F971_9BACI</name>
<dbReference type="SUPFAM" id="SSF64288">
    <property type="entry name" value="Chorismate lyase-like"/>
    <property type="match status" value="1"/>
</dbReference>
<dbReference type="PRINTS" id="PR00035">
    <property type="entry name" value="HTHGNTR"/>
</dbReference>
<evidence type="ECO:0000313" key="5">
    <source>
        <dbReference type="EMBL" id="ALX50150.1"/>
    </source>
</evidence>
<dbReference type="Pfam" id="PF00392">
    <property type="entry name" value="GntR"/>
    <property type="match status" value="1"/>
</dbReference>
<dbReference type="PROSITE" id="PS50949">
    <property type="entry name" value="HTH_GNTR"/>
    <property type="match status" value="1"/>
</dbReference>
<dbReference type="InterPro" id="IPR036388">
    <property type="entry name" value="WH-like_DNA-bd_sf"/>
</dbReference>
<dbReference type="OrthoDB" id="9815017at2"/>
<dbReference type="SMART" id="SM00345">
    <property type="entry name" value="HTH_GNTR"/>
    <property type="match status" value="1"/>
</dbReference>
<dbReference type="GO" id="GO:0003677">
    <property type="term" value="F:DNA binding"/>
    <property type="evidence" value="ECO:0007669"/>
    <property type="project" value="UniProtKB-KW"/>
</dbReference>
<evidence type="ECO:0000256" key="3">
    <source>
        <dbReference type="ARBA" id="ARBA00023163"/>
    </source>
</evidence>
<dbReference type="STRING" id="1472767.AOX59_17150"/>
<dbReference type="PANTHER" id="PTHR44846:SF1">
    <property type="entry name" value="MANNOSYL-D-GLYCERATE TRANSPORT_METABOLISM SYSTEM REPRESSOR MNGR-RELATED"/>
    <property type="match status" value="1"/>
</dbReference>
<gene>
    <name evidence="5" type="ORF">AOX59_17150</name>
</gene>
<dbReference type="RefSeq" id="WP_068447356.1">
    <property type="nucleotide sequence ID" value="NZ_CP013862.1"/>
</dbReference>
<evidence type="ECO:0000259" key="4">
    <source>
        <dbReference type="PROSITE" id="PS50949"/>
    </source>
</evidence>
<evidence type="ECO:0000313" key="6">
    <source>
        <dbReference type="Proteomes" id="UP000050331"/>
    </source>
</evidence>
<dbReference type="Pfam" id="PF07702">
    <property type="entry name" value="UTRA"/>
    <property type="match status" value="1"/>
</dbReference>
<dbReference type="InterPro" id="IPR011663">
    <property type="entry name" value="UTRA"/>
</dbReference>
<dbReference type="EMBL" id="CP013862">
    <property type="protein sequence ID" value="ALX50150.1"/>
    <property type="molecule type" value="Genomic_DNA"/>
</dbReference>
<keyword evidence="6" id="KW-1185">Reference proteome</keyword>
<dbReference type="GO" id="GO:0045892">
    <property type="term" value="P:negative regulation of DNA-templated transcription"/>
    <property type="evidence" value="ECO:0007669"/>
    <property type="project" value="TreeGrafter"/>
</dbReference>
<dbReference type="Gene3D" id="1.10.10.10">
    <property type="entry name" value="Winged helix-like DNA-binding domain superfamily/Winged helix DNA-binding domain"/>
    <property type="match status" value="1"/>
</dbReference>
<proteinExistence type="predicted"/>
<dbReference type="SMART" id="SM00866">
    <property type="entry name" value="UTRA"/>
    <property type="match status" value="1"/>
</dbReference>
<dbReference type="GO" id="GO:0003700">
    <property type="term" value="F:DNA-binding transcription factor activity"/>
    <property type="evidence" value="ECO:0007669"/>
    <property type="project" value="InterPro"/>
</dbReference>
<dbReference type="PANTHER" id="PTHR44846">
    <property type="entry name" value="MANNOSYL-D-GLYCERATE TRANSPORT/METABOLISM SYSTEM REPRESSOR MNGR-RELATED"/>
    <property type="match status" value="1"/>
</dbReference>
<protein>
    <submittedName>
        <fullName evidence="5">GntR family transcriptional regulator</fullName>
    </submittedName>
</protein>
<dbReference type="KEGG" id="lao:AOX59_17150"/>
<dbReference type="SUPFAM" id="SSF46785">
    <property type="entry name" value="Winged helix' DNA-binding domain"/>
    <property type="match status" value="1"/>
</dbReference>
<accession>A0A0U4F971</accession>
<sequence length="244" mass="28207">MDTYELDHSKNEALYLQIKDILVRRIQEGVWAEYSLIPTERELMKEFNVSRSTVRQAISILVQTGLLEKTQGRGTIVKPQKLVGRLGRLKGFAEEVAEKGQDPQSKLIRAGFKNQLFTEKAMLDVNENESILLVERIRLADETPIALERTCWPHDIGTILMQYDLNAARYYDILENHNIYLNKAHEKIAAINATQDEADLLGIRPGEALLEMNRLSFGMDNHPIEYTKTKYRSDQYHYDIELNR</sequence>